<dbReference type="GO" id="GO:0006508">
    <property type="term" value="P:proteolysis"/>
    <property type="evidence" value="ECO:0007669"/>
    <property type="project" value="UniProtKB-KW"/>
</dbReference>
<dbReference type="InterPro" id="IPR009003">
    <property type="entry name" value="Peptidase_S1_PA"/>
</dbReference>
<feature type="binding site" evidence="9">
    <location>
        <position position="123"/>
    </location>
    <ligand>
        <name>substrate</name>
    </ligand>
</feature>
<dbReference type="InterPro" id="IPR051201">
    <property type="entry name" value="Chloro_Bact_Ser_Proteases"/>
</dbReference>
<evidence type="ECO:0000259" key="11">
    <source>
        <dbReference type="PROSITE" id="PS50106"/>
    </source>
</evidence>
<feature type="binding site" evidence="9">
    <location>
        <begin position="284"/>
        <end position="288"/>
    </location>
    <ligand>
        <name>substrate</name>
    </ligand>
</feature>
<evidence type="ECO:0000256" key="3">
    <source>
        <dbReference type="ARBA" id="ARBA00022729"/>
    </source>
</evidence>
<evidence type="ECO:0000313" key="12">
    <source>
        <dbReference type="EMBL" id="BAE52285.1"/>
    </source>
</evidence>
<dbReference type="InterPro" id="IPR036034">
    <property type="entry name" value="PDZ_sf"/>
</dbReference>
<evidence type="ECO:0000256" key="8">
    <source>
        <dbReference type="PIRSR" id="PIRSR611782-1"/>
    </source>
</evidence>
<dbReference type="InterPro" id="IPR041489">
    <property type="entry name" value="PDZ_6"/>
</dbReference>
<dbReference type="Pfam" id="PF13365">
    <property type="entry name" value="Trypsin_2"/>
    <property type="match status" value="1"/>
</dbReference>
<dbReference type="SUPFAM" id="SSF50156">
    <property type="entry name" value="PDZ domain-like"/>
    <property type="match status" value="2"/>
</dbReference>
<dbReference type="Pfam" id="PF17820">
    <property type="entry name" value="PDZ_6"/>
    <property type="match status" value="1"/>
</dbReference>
<dbReference type="STRING" id="342108.amb3481"/>
<feature type="active site" description="Charge relay system" evidence="8">
    <location>
        <position position="153"/>
    </location>
</feature>
<feature type="domain" description="PDZ" evidence="11">
    <location>
        <begin position="268"/>
        <end position="339"/>
    </location>
</feature>
<dbReference type="KEGG" id="mag:amb3481"/>
<dbReference type="InterPro" id="IPR001478">
    <property type="entry name" value="PDZ"/>
</dbReference>
<evidence type="ECO:0000313" key="13">
    <source>
        <dbReference type="Proteomes" id="UP000007058"/>
    </source>
</evidence>
<proteinExistence type="predicted"/>
<feature type="signal peptide" evidence="10">
    <location>
        <begin position="1"/>
        <end position="38"/>
    </location>
</feature>
<evidence type="ECO:0000256" key="7">
    <source>
        <dbReference type="ARBA" id="ARBA00022825"/>
    </source>
</evidence>
<dbReference type="SMART" id="SM00228">
    <property type="entry name" value="PDZ"/>
    <property type="match status" value="2"/>
</dbReference>
<evidence type="ECO:0000256" key="5">
    <source>
        <dbReference type="ARBA" id="ARBA00022764"/>
    </source>
</evidence>
<dbReference type="CDD" id="cd10839">
    <property type="entry name" value="cpPDZ1_DegP-like"/>
    <property type="match status" value="1"/>
</dbReference>
<evidence type="ECO:0000256" key="2">
    <source>
        <dbReference type="ARBA" id="ARBA00022670"/>
    </source>
</evidence>
<comment type="subcellular location">
    <subcellularLocation>
        <location evidence="1">Periplasm</location>
    </subcellularLocation>
</comment>
<dbReference type="PROSITE" id="PS50106">
    <property type="entry name" value="PDZ"/>
    <property type="match status" value="2"/>
</dbReference>
<name>Q2W1J0_PARM1</name>
<evidence type="ECO:0000256" key="1">
    <source>
        <dbReference type="ARBA" id="ARBA00004418"/>
    </source>
</evidence>
<dbReference type="SUPFAM" id="SSF50494">
    <property type="entry name" value="Trypsin-like serine proteases"/>
    <property type="match status" value="1"/>
</dbReference>
<dbReference type="PRINTS" id="PR00834">
    <property type="entry name" value="PROTEASES2C"/>
</dbReference>
<dbReference type="Pfam" id="PF13180">
    <property type="entry name" value="PDZ_2"/>
    <property type="match status" value="1"/>
</dbReference>
<sequence>MTLYREAVFPVQRVAMTMSFKSLAAALALVILVPAAQAQTQVVPGSREQVKLTFAPVARQVAPAVVNIYTKRVVRAAASPLFADPFFRRFFGDVPGMSQERVQRSLGSGVLIAADGTVVTNHHVIKDADEVTVVLSDRREFEARIVGSDDRTDLAVLKIDGGRESFPTLTLGDSDAIEVGDVVMAVGNPFGVGQTVTQGIVSALARTNVGVSDVQSFIQTDAAINPGNSGGALVDLQGRLIGINTAIYSKDGGSNGIGFAIPTALVRQVAASIAKGGKVVRPWLGASGQAVTADLAQALKLPRPIGVLVNHIHGESPAARGGLADGDIIVAVEGREVDDPEGMRFRLATLPIGADARLTVLRNGAERTITVRLVAPPETPPRDKTDIAGRNPFSGATLVNLNPALAEEIGINSGLTGVMIFAIKRGSVANRLGLQPGDMLMKINERPVSSVADARRLLEAEQPRWAITIKRNGEVMSLVLGG</sequence>
<keyword evidence="3 10" id="KW-0732">Signal</keyword>
<evidence type="ECO:0000256" key="10">
    <source>
        <dbReference type="SAM" id="SignalP"/>
    </source>
</evidence>
<dbReference type="EMBL" id="AP007255">
    <property type="protein sequence ID" value="BAE52285.1"/>
    <property type="molecule type" value="Genomic_DNA"/>
</dbReference>
<keyword evidence="6" id="KW-0378">Hydrolase</keyword>
<feature type="active site" description="Charge relay system" evidence="8">
    <location>
        <position position="123"/>
    </location>
</feature>
<dbReference type="Gene3D" id="2.30.42.10">
    <property type="match status" value="2"/>
</dbReference>
<protein>
    <submittedName>
        <fullName evidence="12">Trypsin-like serine protease, typically periplasmic, contain C-terminal PDZ domain</fullName>
    </submittedName>
</protein>
<keyword evidence="13" id="KW-1185">Reference proteome</keyword>
<dbReference type="InterPro" id="IPR001940">
    <property type="entry name" value="Peptidase_S1C"/>
</dbReference>
<dbReference type="GO" id="GO:0004252">
    <property type="term" value="F:serine-type endopeptidase activity"/>
    <property type="evidence" value="ECO:0007669"/>
    <property type="project" value="InterPro"/>
</dbReference>
<organism evidence="12 13">
    <name type="scientific">Paramagnetospirillum magneticum (strain ATCC 700264 / AMB-1)</name>
    <name type="common">Magnetospirillum magneticum</name>
    <dbReference type="NCBI Taxonomy" id="342108"/>
    <lineage>
        <taxon>Bacteria</taxon>
        <taxon>Pseudomonadati</taxon>
        <taxon>Pseudomonadota</taxon>
        <taxon>Alphaproteobacteria</taxon>
        <taxon>Rhodospirillales</taxon>
        <taxon>Magnetospirillaceae</taxon>
        <taxon>Paramagnetospirillum</taxon>
    </lineage>
</organism>
<feature type="binding site" evidence="9">
    <location>
        <position position="153"/>
    </location>
    <ligand>
        <name>substrate</name>
    </ligand>
</feature>
<dbReference type="GO" id="GO:0042597">
    <property type="term" value="C:periplasmic space"/>
    <property type="evidence" value="ECO:0007669"/>
    <property type="project" value="UniProtKB-SubCell"/>
</dbReference>
<evidence type="ECO:0000256" key="4">
    <source>
        <dbReference type="ARBA" id="ARBA00022737"/>
    </source>
</evidence>
<accession>Q2W1J0</accession>
<dbReference type="InterPro" id="IPR011782">
    <property type="entry name" value="Pept_S1C_Do"/>
</dbReference>
<keyword evidence="4" id="KW-0677">Repeat</keyword>
<feature type="chain" id="PRO_5039637801" evidence="10">
    <location>
        <begin position="39"/>
        <end position="482"/>
    </location>
</feature>
<dbReference type="NCBIfam" id="TIGR02037">
    <property type="entry name" value="degP_htrA_DO"/>
    <property type="match status" value="1"/>
</dbReference>
<reference evidence="12 13" key="1">
    <citation type="journal article" date="2005" name="DNA Res.">
        <title>Complete genome sequence of the facultative anaerobic magnetotactic bacterium Magnetospirillum sp. strain AMB-1.</title>
        <authorList>
            <person name="Matsunaga T."/>
            <person name="Okamura Y."/>
            <person name="Fukuda Y."/>
            <person name="Wahyudi A.T."/>
            <person name="Murase Y."/>
            <person name="Takeyama H."/>
        </authorList>
    </citation>
    <scope>NUCLEOTIDE SEQUENCE [LARGE SCALE GENOMIC DNA]</scope>
    <source>
        <strain evidence="13">ATCC 700264 / AMB-1</strain>
    </source>
</reference>
<feature type="domain" description="PDZ" evidence="11">
    <location>
        <begin position="398"/>
        <end position="473"/>
    </location>
</feature>
<evidence type="ECO:0000256" key="6">
    <source>
        <dbReference type="ARBA" id="ARBA00022801"/>
    </source>
</evidence>
<keyword evidence="2" id="KW-0645">Protease</keyword>
<keyword evidence="7" id="KW-0720">Serine protease</keyword>
<dbReference type="Gene3D" id="2.40.10.120">
    <property type="match status" value="1"/>
</dbReference>
<evidence type="ECO:0000256" key="9">
    <source>
        <dbReference type="PIRSR" id="PIRSR611782-2"/>
    </source>
</evidence>
<dbReference type="Proteomes" id="UP000007058">
    <property type="component" value="Chromosome"/>
</dbReference>
<feature type="active site" description="Charge relay system" evidence="8">
    <location>
        <position position="229"/>
    </location>
</feature>
<dbReference type="PANTHER" id="PTHR43343:SF3">
    <property type="entry name" value="PROTEASE DO-LIKE 8, CHLOROPLASTIC"/>
    <property type="match status" value="1"/>
</dbReference>
<keyword evidence="5" id="KW-0574">Periplasm</keyword>
<dbReference type="HOGENOM" id="CLU_020120_1_1_5"/>
<dbReference type="PANTHER" id="PTHR43343">
    <property type="entry name" value="PEPTIDASE S12"/>
    <property type="match status" value="1"/>
</dbReference>
<gene>
    <name evidence="12" type="ordered locus">amb3481</name>
</gene>
<feature type="binding site" evidence="9">
    <location>
        <begin position="227"/>
        <end position="229"/>
    </location>
    <ligand>
        <name>substrate</name>
    </ligand>
</feature>
<dbReference type="AlphaFoldDB" id="Q2W1J0"/>